<organism evidence="5 6">
    <name type="scientific">Paramecium sonneborni</name>
    <dbReference type="NCBI Taxonomy" id="65129"/>
    <lineage>
        <taxon>Eukaryota</taxon>
        <taxon>Sar</taxon>
        <taxon>Alveolata</taxon>
        <taxon>Ciliophora</taxon>
        <taxon>Intramacronucleata</taxon>
        <taxon>Oligohymenophorea</taxon>
        <taxon>Peniculida</taxon>
        <taxon>Parameciidae</taxon>
        <taxon>Paramecium</taxon>
    </lineage>
</organism>
<evidence type="ECO:0000256" key="2">
    <source>
        <dbReference type="ARBA" id="ARBA00022737"/>
    </source>
</evidence>
<dbReference type="InterPro" id="IPR051350">
    <property type="entry name" value="WD_repeat-ST_regulator"/>
</dbReference>
<dbReference type="EMBL" id="CAJJDN010000002">
    <property type="protein sequence ID" value="CAD8047491.1"/>
    <property type="molecule type" value="Genomic_DNA"/>
</dbReference>
<dbReference type="OrthoDB" id="972532at2759"/>
<dbReference type="AlphaFoldDB" id="A0A8S1JYC4"/>
<dbReference type="PROSITE" id="PS50896">
    <property type="entry name" value="LISH"/>
    <property type="match status" value="1"/>
</dbReference>
<evidence type="ECO:0000313" key="5">
    <source>
        <dbReference type="EMBL" id="CAD8047491.1"/>
    </source>
</evidence>
<protein>
    <recommendedName>
        <fullName evidence="7">LisH domain-containing protein</fullName>
    </recommendedName>
</protein>
<keyword evidence="6" id="KW-1185">Reference proteome</keyword>
<comment type="caution">
    <text evidence="5">The sequence shown here is derived from an EMBL/GenBank/DDBJ whole genome shotgun (WGS) entry which is preliminary data.</text>
</comment>
<evidence type="ECO:0000256" key="3">
    <source>
        <dbReference type="PROSITE-ProRule" id="PRU00221"/>
    </source>
</evidence>
<keyword evidence="1 3" id="KW-0853">WD repeat</keyword>
<proteinExistence type="predicted"/>
<accession>A0A8S1JYC4</accession>
<feature type="region of interest" description="Disordered" evidence="4">
    <location>
        <begin position="528"/>
        <end position="550"/>
    </location>
</feature>
<dbReference type="SMART" id="SM00667">
    <property type="entry name" value="LisH"/>
    <property type="match status" value="1"/>
</dbReference>
<dbReference type="InterPro" id="IPR001680">
    <property type="entry name" value="WD40_rpt"/>
</dbReference>
<evidence type="ECO:0008006" key="7">
    <source>
        <dbReference type="Google" id="ProtNLM"/>
    </source>
</evidence>
<dbReference type="PANTHER" id="PTHR22838:SF0">
    <property type="entry name" value="WD REPEAT-CONTAINING PROTEIN 26"/>
    <property type="match status" value="1"/>
</dbReference>
<dbReference type="SMART" id="SM00320">
    <property type="entry name" value="WD40"/>
    <property type="match status" value="3"/>
</dbReference>
<dbReference type="InterPro" id="IPR006594">
    <property type="entry name" value="LisH"/>
</dbReference>
<evidence type="ECO:0000313" key="6">
    <source>
        <dbReference type="Proteomes" id="UP000692954"/>
    </source>
</evidence>
<dbReference type="PANTHER" id="PTHR22838">
    <property type="entry name" value="WD REPEAT PROTEIN 26-RELATED"/>
    <property type="match status" value="1"/>
</dbReference>
<evidence type="ECO:0000256" key="1">
    <source>
        <dbReference type="ARBA" id="ARBA00022574"/>
    </source>
</evidence>
<dbReference type="PROSITE" id="PS50082">
    <property type="entry name" value="WD_REPEATS_2"/>
    <property type="match status" value="1"/>
</dbReference>
<feature type="compositionally biased region" description="Acidic residues" evidence="4">
    <location>
        <begin position="539"/>
        <end position="550"/>
    </location>
</feature>
<keyword evidence="2" id="KW-0677">Repeat</keyword>
<dbReference type="Proteomes" id="UP000692954">
    <property type="component" value="Unassembled WGS sequence"/>
</dbReference>
<sequence>MNIKEEKIKLILQFLRQNKYDQTFHKLQEQSLIKLDPTNLELITKSILNYDNQLLESILNQYVDESTKQKCMLKVLEQQYIKLLKLQNVQEAIQLLRNQITKFCSDEQQKHHYSSMLYLPELKLKQEQELIDEIISLCYKQIGLIEPNRLVTFIQQSKANQILECQFHNQLEQNYNITLKHSCNPKLNIINQKKNITHCVFSFNCQYKALVHGLQIYLYHFENSTKEFQPKPRKVQTGHSSTITSILFSPCNKYIGTSSEDFTVFVYNLETQKKYRLEGHHAKVQCFTFVLYDQSKKKQKNEYDIYTISIDGWLYEWNDSERKGGLKIEEKLLKLHSNQQKEVMLLTSQNKISLLQLYTKQQISYAVSTQNIENSIVDKQFNYVLTFINEIISQLFLYSLPGLQIIKVFQPSSSVTTLSPQFDIGWLNSNLIAAGTQKGELLVWHIQKSSQPIEKYQISDQEKEIKCIKFHPTKNQVYVYQQKDLKKQLQQQQQTIEDVRSQQQRHSFPRPPPGMQQILNFLQRIARQDQLSSSRQSMQEEDKESSDGDM</sequence>
<reference evidence="5" key="1">
    <citation type="submission" date="2021-01" db="EMBL/GenBank/DDBJ databases">
        <authorList>
            <consortium name="Genoscope - CEA"/>
            <person name="William W."/>
        </authorList>
    </citation>
    <scope>NUCLEOTIDE SEQUENCE</scope>
</reference>
<feature type="repeat" description="WD" evidence="3">
    <location>
        <begin position="236"/>
        <end position="277"/>
    </location>
</feature>
<gene>
    <name evidence="5" type="ORF">PSON_ATCC_30995.1.T0020419</name>
</gene>
<evidence type="ECO:0000256" key="4">
    <source>
        <dbReference type="SAM" id="MobiDB-lite"/>
    </source>
</evidence>
<name>A0A8S1JYC4_9CILI</name>
<dbReference type="Pfam" id="PF00400">
    <property type="entry name" value="WD40"/>
    <property type="match status" value="1"/>
</dbReference>
<dbReference type="PROSITE" id="PS50294">
    <property type="entry name" value="WD_REPEATS_REGION"/>
    <property type="match status" value="1"/>
</dbReference>